<dbReference type="RefSeq" id="WP_165873401.1">
    <property type="nucleotide sequence ID" value="NZ_SJZB01000003.1"/>
</dbReference>
<gene>
    <name evidence="1" type="ORF">EZJ19_00790</name>
</gene>
<evidence type="ECO:0000313" key="2">
    <source>
        <dbReference type="Proteomes" id="UP000295443"/>
    </source>
</evidence>
<dbReference type="SUPFAM" id="SSF64288">
    <property type="entry name" value="Chorismate lyase-like"/>
    <property type="match status" value="1"/>
</dbReference>
<proteinExistence type="predicted"/>
<dbReference type="Proteomes" id="UP000295443">
    <property type="component" value="Unassembled WGS sequence"/>
</dbReference>
<comment type="caution">
    <text evidence="1">The sequence shown here is derived from an EMBL/GenBank/DDBJ whole genome shotgun (WGS) entry which is preliminary data.</text>
</comment>
<sequence length="183" mass="20687">MNKAHSVFSSPPLGTPLLLDAPYVNEDWSSATRIQPGDICTCSREALMHEGYMTGYLEKSRGCTLHIERLWQQCSGRLLTRTILLLDANRRCHVIAHISIVLKAFPPAMKRYLIESDVPFGSILFAAGIRPAFLRRRYFTLPQVFQVEAISPYRECCPSFFGRSHEITDQAGNLLAYVNEVLP</sequence>
<dbReference type="Gene3D" id="3.40.1410.10">
    <property type="entry name" value="Chorismate lyase-like"/>
    <property type="match status" value="1"/>
</dbReference>
<reference evidence="1 2" key="1">
    <citation type="submission" date="2019-03" db="EMBL/GenBank/DDBJ databases">
        <title>Genome sequence of Thiobacillaceae bacterium LSR1, a sulfur-oxidizing bacterium isolated from freshwater sediment.</title>
        <authorList>
            <person name="Li S."/>
        </authorList>
    </citation>
    <scope>NUCLEOTIDE SEQUENCE [LARGE SCALE GENOMIC DNA]</scope>
    <source>
        <strain evidence="1 2">LSR1</strain>
    </source>
</reference>
<protein>
    <recommendedName>
        <fullName evidence="3">Chorismate lyase</fullName>
    </recommendedName>
</protein>
<keyword evidence="2" id="KW-1185">Reference proteome</keyword>
<dbReference type="AlphaFoldDB" id="A0A4R1BS74"/>
<name>A0A4R1BS74_9PROT</name>
<dbReference type="EMBL" id="SJZB01000003">
    <property type="protein sequence ID" value="TCJ20146.1"/>
    <property type="molecule type" value="Genomic_DNA"/>
</dbReference>
<evidence type="ECO:0008006" key="3">
    <source>
        <dbReference type="Google" id="ProtNLM"/>
    </source>
</evidence>
<organism evidence="1 2">
    <name type="scientific">Parasulfuritortus cantonensis</name>
    <dbReference type="NCBI Taxonomy" id="2528202"/>
    <lineage>
        <taxon>Bacteria</taxon>
        <taxon>Pseudomonadati</taxon>
        <taxon>Pseudomonadota</taxon>
        <taxon>Betaproteobacteria</taxon>
        <taxon>Nitrosomonadales</taxon>
        <taxon>Thiobacillaceae</taxon>
        <taxon>Parasulfuritortus</taxon>
    </lineage>
</organism>
<accession>A0A4R1BS74</accession>
<dbReference type="InterPro" id="IPR028978">
    <property type="entry name" value="Chorismate_lyase_/UTRA_dom_sf"/>
</dbReference>
<evidence type="ECO:0000313" key="1">
    <source>
        <dbReference type="EMBL" id="TCJ20146.1"/>
    </source>
</evidence>